<dbReference type="EC" id="6.3.4.14" evidence="4 19"/>
<evidence type="ECO:0000259" key="21">
    <source>
        <dbReference type="PROSITE" id="PS50979"/>
    </source>
</evidence>
<dbReference type="PROSITE" id="PS00867">
    <property type="entry name" value="CPSASE_2"/>
    <property type="match status" value="1"/>
</dbReference>
<dbReference type="NCBIfam" id="TIGR00514">
    <property type="entry name" value="accC"/>
    <property type="match status" value="1"/>
</dbReference>
<comment type="caution">
    <text evidence="22">The sequence shown here is derived from an EMBL/GenBank/DDBJ whole genome shotgun (WGS) entry which is preliminary data.</text>
</comment>
<evidence type="ECO:0000256" key="18">
    <source>
        <dbReference type="PROSITE-ProRule" id="PRU00409"/>
    </source>
</evidence>
<dbReference type="InterPro" id="IPR011761">
    <property type="entry name" value="ATP-grasp"/>
</dbReference>
<gene>
    <name evidence="22" type="primary">accC</name>
    <name evidence="22" type="ORF">FJM67_04595</name>
</gene>
<evidence type="ECO:0000256" key="11">
    <source>
        <dbReference type="ARBA" id="ARBA00022840"/>
    </source>
</evidence>
<keyword evidence="13 19" id="KW-0443">Lipid metabolism</keyword>
<dbReference type="InterPro" id="IPR005482">
    <property type="entry name" value="Biotin_COase_C"/>
</dbReference>
<dbReference type="AlphaFoldDB" id="A0A501X242"/>
<dbReference type="GO" id="GO:2001295">
    <property type="term" value="P:malonyl-CoA biosynthetic process"/>
    <property type="evidence" value="ECO:0007669"/>
    <property type="project" value="UniProtKB-UniPathway"/>
</dbReference>
<dbReference type="GO" id="GO:0006633">
    <property type="term" value="P:fatty acid biosynthetic process"/>
    <property type="evidence" value="ECO:0007669"/>
    <property type="project" value="UniProtKB-KW"/>
</dbReference>
<evidence type="ECO:0000256" key="3">
    <source>
        <dbReference type="ARBA" id="ARBA00011750"/>
    </source>
</evidence>
<dbReference type="PANTHER" id="PTHR48095">
    <property type="entry name" value="PYRUVATE CARBOXYLASE SUBUNIT A"/>
    <property type="match status" value="1"/>
</dbReference>
<comment type="function">
    <text evidence="1 19">This protein is a component of the acetyl coenzyme A carboxylase complex; first, biotin carboxylase catalyzes the carboxylation of the carrier protein and then the transcarboxylase transfers the carboxyl group to form malonyl-CoA.</text>
</comment>
<dbReference type="Proteomes" id="UP000315901">
    <property type="component" value="Unassembled WGS sequence"/>
</dbReference>
<keyword evidence="7 19" id="KW-0436">Ligase</keyword>
<keyword evidence="15 19" id="KW-0092">Biotin</keyword>
<dbReference type="Pfam" id="PF00289">
    <property type="entry name" value="Biotin_carb_N"/>
    <property type="match status" value="1"/>
</dbReference>
<comment type="pathway">
    <text evidence="2 19">Lipid metabolism; malonyl-CoA biosynthesis; malonyl-CoA from acetyl-CoA: step 1/1.</text>
</comment>
<evidence type="ECO:0000256" key="13">
    <source>
        <dbReference type="ARBA" id="ARBA00023098"/>
    </source>
</evidence>
<dbReference type="SMART" id="SM00878">
    <property type="entry name" value="Biotin_carb_C"/>
    <property type="match status" value="1"/>
</dbReference>
<dbReference type="SUPFAM" id="SSF56059">
    <property type="entry name" value="Glutathione synthetase ATP-binding domain-like"/>
    <property type="match status" value="1"/>
</dbReference>
<keyword evidence="9 18" id="KW-0547">Nucleotide-binding</keyword>
<dbReference type="InterPro" id="IPR013815">
    <property type="entry name" value="ATP_grasp_subdomain_1"/>
</dbReference>
<dbReference type="InterPro" id="IPR005481">
    <property type="entry name" value="BC-like_N"/>
</dbReference>
<dbReference type="GO" id="GO:0046872">
    <property type="term" value="F:metal ion binding"/>
    <property type="evidence" value="ECO:0007669"/>
    <property type="project" value="UniProtKB-KW"/>
</dbReference>
<dbReference type="Pfam" id="PF02786">
    <property type="entry name" value="CPSase_L_D2"/>
    <property type="match status" value="1"/>
</dbReference>
<dbReference type="SUPFAM" id="SSF52440">
    <property type="entry name" value="PreATP-grasp domain"/>
    <property type="match status" value="1"/>
</dbReference>
<feature type="domain" description="ATP-grasp" evidence="20">
    <location>
        <begin position="120"/>
        <end position="317"/>
    </location>
</feature>
<dbReference type="EMBL" id="VFRR01000005">
    <property type="protein sequence ID" value="TPE54544.1"/>
    <property type="molecule type" value="Genomic_DNA"/>
</dbReference>
<keyword evidence="8" id="KW-0479">Metal-binding</keyword>
<feature type="domain" description="Biotin carboxylation" evidence="21">
    <location>
        <begin position="1"/>
        <end position="445"/>
    </location>
</feature>
<evidence type="ECO:0000256" key="4">
    <source>
        <dbReference type="ARBA" id="ARBA00013263"/>
    </source>
</evidence>
<dbReference type="GO" id="GO:0004075">
    <property type="term" value="F:biotin carboxylase activity"/>
    <property type="evidence" value="ECO:0007669"/>
    <property type="project" value="UniProtKB-EC"/>
</dbReference>
<sequence>MLDKVLIANRGEIALRILRACKELGIKTVAVHSKIDRDLLHVRLADESICIGPNPSKDSYLNIPAIISAAELTDTSGIHPGYGFLAENADFAEQVERSGFAFIGPRAETIRLMGDKVSAIKAMKEAGVPTVPGSNGPVPSDPEQCMRIAREIGYPVIVKAAAGGGGRGMRVVHNEGSLLKSISVTQSEAGSYFGDSTVYMEKFLTNPRHVEVQVLADGQGNAIHLYDRDCSLQRRHQKVLEEAPAPLLDPESRAQCLQACVDACIKIGYRGAGTFEFLYEDGRFYFIEMNTRVQVEHPVTEMVTGIDIVKEQLRIASGLPLSIKQEDVKLRGHAVEARINAEDPKTFMPSPGKVNYFHAPGGMGVRVDTHLYSGYSVPPTYDSMIAKIICFADDREGALKRLSVALDETFVDGIKTNIDLQKDLATDGNFIAGGVNIHYLEKKLGL</sequence>
<keyword evidence="11 18" id="KW-0067">ATP-binding</keyword>
<keyword evidence="12" id="KW-0460">Magnesium</keyword>
<dbReference type="UniPathway" id="UPA00655">
    <property type="reaction ID" value="UER00711"/>
</dbReference>
<dbReference type="InterPro" id="IPR011054">
    <property type="entry name" value="Rudment_hybrid_motif"/>
</dbReference>
<dbReference type="OrthoDB" id="9763189at2"/>
<evidence type="ECO:0000313" key="23">
    <source>
        <dbReference type="Proteomes" id="UP000315901"/>
    </source>
</evidence>
<evidence type="ECO:0000256" key="16">
    <source>
        <dbReference type="ARBA" id="ARBA00033786"/>
    </source>
</evidence>
<evidence type="ECO:0000259" key="20">
    <source>
        <dbReference type="PROSITE" id="PS50975"/>
    </source>
</evidence>
<proteinExistence type="predicted"/>
<evidence type="ECO:0000256" key="14">
    <source>
        <dbReference type="ARBA" id="ARBA00023160"/>
    </source>
</evidence>
<dbReference type="PROSITE" id="PS00866">
    <property type="entry name" value="CPSASE_1"/>
    <property type="match status" value="1"/>
</dbReference>
<keyword evidence="6 19" id="KW-0444">Lipid biosynthesis</keyword>
<evidence type="ECO:0000256" key="9">
    <source>
        <dbReference type="ARBA" id="ARBA00022741"/>
    </source>
</evidence>
<dbReference type="FunFam" id="3.30.1490.20:FF:000003">
    <property type="entry name" value="acetyl-CoA carboxylase isoform X1"/>
    <property type="match status" value="1"/>
</dbReference>
<name>A0A501X242_9GAMM</name>
<organism evidence="22 23">
    <name type="scientific">Maribrevibacterium harenarium</name>
    <dbReference type="NCBI Taxonomy" id="2589817"/>
    <lineage>
        <taxon>Bacteria</taxon>
        <taxon>Pseudomonadati</taxon>
        <taxon>Pseudomonadota</taxon>
        <taxon>Gammaproteobacteria</taxon>
        <taxon>Oceanospirillales</taxon>
        <taxon>Oceanospirillaceae</taxon>
        <taxon>Maribrevibacterium</taxon>
    </lineage>
</organism>
<keyword evidence="10 19" id="KW-0276">Fatty acid metabolism</keyword>
<evidence type="ECO:0000256" key="17">
    <source>
        <dbReference type="ARBA" id="ARBA00048600"/>
    </source>
</evidence>
<dbReference type="InterPro" id="IPR016185">
    <property type="entry name" value="PreATP-grasp_dom_sf"/>
</dbReference>
<dbReference type="InterPro" id="IPR011764">
    <property type="entry name" value="Biotin_carboxylation_dom"/>
</dbReference>
<dbReference type="Gene3D" id="3.30.470.20">
    <property type="entry name" value="ATP-grasp fold, B domain"/>
    <property type="match status" value="1"/>
</dbReference>
<dbReference type="FunFam" id="3.40.50.20:FF:000010">
    <property type="entry name" value="Propionyl-CoA carboxylase subunit alpha"/>
    <property type="match status" value="1"/>
</dbReference>
<protein>
    <recommendedName>
        <fullName evidence="5 19">Biotin carboxylase</fullName>
        <ecNumber evidence="4 19">6.3.4.14</ecNumber>
    </recommendedName>
    <alternativeName>
        <fullName evidence="16 19">Acetyl-coenzyme A carboxylase biotin carboxylase subunit A</fullName>
    </alternativeName>
</protein>
<keyword evidence="14 19" id="KW-0275">Fatty acid biosynthesis</keyword>
<keyword evidence="23" id="KW-1185">Reference proteome</keyword>
<dbReference type="GO" id="GO:0005524">
    <property type="term" value="F:ATP binding"/>
    <property type="evidence" value="ECO:0007669"/>
    <property type="project" value="UniProtKB-UniRule"/>
</dbReference>
<dbReference type="Gene3D" id="3.40.50.20">
    <property type="match status" value="1"/>
</dbReference>
<dbReference type="SUPFAM" id="SSF51246">
    <property type="entry name" value="Rudiment single hybrid motif"/>
    <property type="match status" value="1"/>
</dbReference>
<evidence type="ECO:0000256" key="15">
    <source>
        <dbReference type="ARBA" id="ARBA00023267"/>
    </source>
</evidence>
<evidence type="ECO:0000256" key="2">
    <source>
        <dbReference type="ARBA" id="ARBA00004956"/>
    </source>
</evidence>
<evidence type="ECO:0000256" key="19">
    <source>
        <dbReference type="RuleBase" id="RU365063"/>
    </source>
</evidence>
<evidence type="ECO:0000256" key="8">
    <source>
        <dbReference type="ARBA" id="ARBA00022723"/>
    </source>
</evidence>
<dbReference type="InterPro" id="IPR005479">
    <property type="entry name" value="CPAse_ATP-bd"/>
</dbReference>
<dbReference type="InterPro" id="IPR051602">
    <property type="entry name" value="ACC_Biotin_Carboxylase"/>
</dbReference>
<evidence type="ECO:0000313" key="22">
    <source>
        <dbReference type="EMBL" id="TPE54544.1"/>
    </source>
</evidence>
<evidence type="ECO:0000256" key="12">
    <source>
        <dbReference type="ARBA" id="ARBA00022842"/>
    </source>
</evidence>
<dbReference type="PROSITE" id="PS50979">
    <property type="entry name" value="BC"/>
    <property type="match status" value="1"/>
</dbReference>
<evidence type="ECO:0000256" key="6">
    <source>
        <dbReference type="ARBA" id="ARBA00022516"/>
    </source>
</evidence>
<dbReference type="NCBIfam" id="NF006367">
    <property type="entry name" value="PRK08591.1"/>
    <property type="match status" value="1"/>
</dbReference>
<reference evidence="22 23" key="1">
    <citation type="submission" date="2019-06" db="EMBL/GenBank/DDBJ databases">
        <title>A novel bacterium of genus Marinomonas, isolated from coastal sand.</title>
        <authorList>
            <person name="Huang H."/>
            <person name="Mo K."/>
            <person name="Hu Y."/>
        </authorList>
    </citation>
    <scope>NUCLEOTIDE SEQUENCE [LARGE SCALE GENOMIC DNA]</scope>
    <source>
        <strain evidence="22 23">HB171799</strain>
    </source>
</reference>
<comment type="subunit">
    <text evidence="3 19">Acetyl-CoA carboxylase is a heterohexamer of biotin carboxyl carrier protein, biotin carboxylase and the two subunits of carboxyl transferase in a 2:2 complex.</text>
</comment>
<evidence type="ECO:0000256" key="7">
    <source>
        <dbReference type="ARBA" id="ARBA00022598"/>
    </source>
</evidence>
<evidence type="ECO:0000256" key="5">
    <source>
        <dbReference type="ARBA" id="ARBA00017242"/>
    </source>
</evidence>
<dbReference type="InterPro" id="IPR004549">
    <property type="entry name" value="Acetyl_CoA_COase_biotin_COase"/>
</dbReference>
<dbReference type="Gene3D" id="3.30.1490.20">
    <property type="entry name" value="ATP-grasp fold, A domain"/>
    <property type="match status" value="1"/>
</dbReference>
<dbReference type="PANTHER" id="PTHR48095:SF2">
    <property type="entry name" value="BIOTIN CARBOXYLASE, CHLOROPLASTIC"/>
    <property type="match status" value="1"/>
</dbReference>
<dbReference type="RefSeq" id="WP_140587496.1">
    <property type="nucleotide sequence ID" value="NZ_VFRR01000005.1"/>
</dbReference>
<comment type="catalytic activity">
    <reaction evidence="17 19">
        <text>N(6)-biotinyl-L-lysyl-[protein] + hydrogencarbonate + ATP = N(6)-carboxybiotinyl-L-lysyl-[protein] + ADP + phosphate + H(+)</text>
        <dbReference type="Rhea" id="RHEA:13501"/>
        <dbReference type="Rhea" id="RHEA-COMP:10505"/>
        <dbReference type="Rhea" id="RHEA-COMP:10506"/>
        <dbReference type="ChEBI" id="CHEBI:15378"/>
        <dbReference type="ChEBI" id="CHEBI:17544"/>
        <dbReference type="ChEBI" id="CHEBI:30616"/>
        <dbReference type="ChEBI" id="CHEBI:43474"/>
        <dbReference type="ChEBI" id="CHEBI:83144"/>
        <dbReference type="ChEBI" id="CHEBI:83145"/>
        <dbReference type="ChEBI" id="CHEBI:456216"/>
        <dbReference type="EC" id="6.3.4.14"/>
    </reaction>
</comment>
<evidence type="ECO:0000256" key="1">
    <source>
        <dbReference type="ARBA" id="ARBA00003761"/>
    </source>
</evidence>
<accession>A0A501X242</accession>
<dbReference type="PROSITE" id="PS50975">
    <property type="entry name" value="ATP_GRASP"/>
    <property type="match status" value="1"/>
</dbReference>
<dbReference type="Pfam" id="PF02785">
    <property type="entry name" value="Biotin_carb_C"/>
    <property type="match status" value="1"/>
</dbReference>
<evidence type="ECO:0000256" key="10">
    <source>
        <dbReference type="ARBA" id="ARBA00022832"/>
    </source>
</evidence>